<dbReference type="Proteomes" id="UP000726737">
    <property type="component" value="Unassembled WGS sequence"/>
</dbReference>
<gene>
    <name evidence="2" type="ORF">BG011_007749</name>
</gene>
<sequence>MSFTFHSNYPVANQDPLTTACEYTTESWSPVNTKPIQLGPKPIDTSQDCLPSSSPSATPIDIHTKIQDLSSSNPAVYFVSSSSDSTDSSFICSAIRILSSARTVELYLSGEYSGTFRGEPITATPSPTEPPLFSIHIDLEEKCLPQRNRYLLIKFFIPKKPAAFQDTLTLHHLVIQGNIHMSQPAEASVTASAPPSSTLAKPGFHPNPSETQHPSSTVASDQRPMSVSSIDLEKVKEMLGQVQLDSLPQGAKDLMRTMEMQSRVKGAMSFGGPTIGGLPHQLSSLPSLTPTSSSLPTPAPVTSTDAESEYITKADLMKMEERIMARVEERFLQMEQRILSTFMDMKTKNAVKE</sequence>
<dbReference type="Pfam" id="PF14958">
    <property type="entry name" value="PAAT-like"/>
    <property type="match status" value="1"/>
</dbReference>
<evidence type="ECO:0000256" key="1">
    <source>
        <dbReference type="SAM" id="MobiDB-lite"/>
    </source>
</evidence>
<evidence type="ECO:0000313" key="2">
    <source>
        <dbReference type="EMBL" id="KAG0251234.1"/>
    </source>
</evidence>
<evidence type="ECO:0000313" key="3">
    <source>
        <dbReference type="Proteomes" id="UP000726737"/>
    </source>
</evidence>
<name>A0A9P6TY67_9FUNG</name>
<dbReference type="InterPro" id="IPR028043">
    <property type="entry name" value="PAAT-like"/>
</dbReference>
<reference evidence="2" key="1">
    <citation type="journal article" date="2020" name="Fungal Divers.">
        <title>Resolving the Mortierellaceae phylogeny through synthesis of multi-gene phylogenetics and phylogenomics.</title>
        <authorList>
            <person name="Vandepol N."/>
            <person name="Liber J."/>
            <person name="Desiro A."/>
            <person name="Na H."/>
            <person name="Kennedy M."/>
            <person name="Barry K."/>
            <person name="Grigoriev I.V."/>
            <person name="Miller A.N."/>
            <person name="O'Donnell K."/>
            <person name="Stajich J.E."/>
            <person name="Bonito G."/>
        </authorList>
    </citation>
    <scope>NUCLEOTIDE SEQUENCE</scope>
    <source>
        <strain evidence="2">KOD948</strain>
    </source>
</reference>
<protein>
    <submittedName>
        <fullName evidence="2">Uncharacterized protein</fullName>
    </submittedName>
</protein>
<dbReference type="AlphaFoldDB" id="A0A9P6TY67"/>
<dbReference type="PANTHER" id="PTHR14787">
    <property type="entry name" value="C10ORF188 FAMILY MEMBER"/>
    <property type="match status" value="1"/>
</dbReference>
<dbReference type="OrthoDB" id="2425928at2759"/>
<dbReference type="EMBL" id="JAAAJA010000608">
    <property type="protein sequence ID" value="KAG0251234.1"/>
    <property type="molecule type" value="Genomic_DNA"/>
</dbReference>
<keyword evidence="3" id="KW-1185">Reference proteome</keyword>
<dbReference type="PANTHER" id="PTHR14787:SF1">
    <property type="entry name" value="ATPASE PAAT"/>
    <property type="match status" value="1"/>
</dbReference>
<organism evidence="2 3">
    <name type="scientific">Mortierella polycephala</name>
    <dbReference type="NCBI Taxonomy" id="41804"/>
    <lineage>
        <taxon>Eukaryota</taxon>
        <taxon>Fungi</taxon>
        <taxon>Fungi incertae sedis</taxon>
        <taxon>Mucoromycota</taxon>
        <taxon>Mortierellomycotina</taxon>
        <taxon>Mortierellomycetes</taxon>
        <taxon>Mortierellales</taxon>
        <taxon>Mortierellaceae</taxon>
        <taxon>Mortierella</taxon>
    </lineage>
</organism>
<comment type="caution">
    <text evidence="2">The sequence shown here is derived from an EMBL/GenBank/DDBJ whole genome shotgun (WGS) entry which is preliminary data.</text>
</comment>
<proteinExistence type="predicted"/>
<feature type="compositionally biased region" description="Low complexity" evidence="1">
    <location>
        <begin position="185"/>
        <end position="202"/>
    </location>
</feature>
<accession>A0A9P6TY67</accession>
<feature type="region of interest" description="Disordered" evidence="1">
    <location>
        <begin position="185"/>
        <end position="225"/>
    </location>
</feature>
<feature type="compositionally biased region" description="Polar residues" evidence="1">
    <location>
        <begin position="208"/>
        <end position="225"/>
    </location>
</feature>